<accession>A0A3N5BJ91</accession>
<reference evidence="2 3" key="1">
    <citation type="submission" date="2018-11" db="EMBL/GenBank/DDBJ databases">
        <title>Genomic Encyclopedia of Type Strains, Phase IV (KMG-IV): sequencing the most valuable type-strain genomes for metagenomic binning, comparative biology and taxonomic classification.</title>
        <authorList>
            <person name="Goeker M."/>
        </authorList>
    </citation>
    <scope>NUCLEOTIDE SEQUENCE [LARGE SCALE GENOMIC DNA]</scope>
    <source>
        <strain evidence="2 3">DSM 29158</strain>
    </source>
</reference>
<dbReference type="Proteomes" id="UP000277108">
    <property type="component" value="Unassembled WGS sequence"/>
</dbReference>
<gene>
    <name evidence="2" type="ORF">EDD62_0562</name>
</gene>
<keyword evidence="1" id="KW-0812">Transmembrane</keyword>
<keyword evidence="1" id="KW-1133">Transmembrane helix</keyword>
<feature type="transmembrane region" description="Helical" evidence="1">
    <location>
        <begin position="12"/>
        <end position="31"/>
    </location>
</feature>
<dbReference type="AlphaFoldDB" id="A0A3N5BJ91"/>
<evidence type="ECO:0000313" key="2">
    <source>
        <dbReference type="EMBL" id="RPF57926.1"/>
    </source>
</evidence>
<feature type="transmembrane region" description="Helical" evidence="1">
    <location>
        <begin position="37"/>
        <end position="58"/>
    </location>
</feature>
<dbReference type="EMBL" id="RKRK01000002">
    <property type="protein sequence ID" value="RPF57926.1"/>
    <property type="molecule type" value="Genomic_DNA"/>
</dbReference>
<evidence type="ECO:0000256" key="1">
    <source>
        <dbReference type="SAM" id="Phobius"/>
    </source>
</evidence>
<keyword evidence="1" id="KW-0472">Membrane</keyword>
<keyword evidence="3" id="KW-1185">Reference proteome</keyword>
<organism evidence="2 3">
    <name type="scientific">Abyssicoccus albus</name>
    <dbReference type="NCBI Taxonomy" id="1817405"/>
    <lineage>
        <taxon>Bacteria</taxon>
        <taxon>Bacillati</taxon>
        <taxon>Bacillota</taxon>
        <taxon>Bacilli</taxon>
        <taxon>Bacillales</taxon>
        <taxon>Abyssicoccaceae</taxon>
    </lineage>
</organism>
<protein>
    <submittedName>
        <fullName evidence="2">Uncharacterized protein</fullName>
    </submittedName>
</protein>
<sequence>MSNKNLKINDFILPLSMMLFCSIGMILGLIFFPSVEIIYPLVFGTSVGFLLGIILMAVQSE</sequence>
<evidence type="ECO:0000313" key="3">
    <source>
        <dbReference type="Proteomes" id="UP000277108"/>
    </source>
</evidence>
<proteinExistence type="predicted"/>
<name>A0A3N5BJ91_9BACL</name>
<comment type="caution">
    <text evidence="2">The sequence shown here is derived from an EMBL/GenBank/DDBJ whole genome shotgun (WGS) entry which is preliminary data.</text>
</comment>
<dbReference type="RefSeq" id="WP_123807444.1">
    <property type="nucleotide sequence ID" value="NZ_RKRK01000002.1"/>
</dbReference>